<dbReference type="Pfam" id="PF00149">
    <property type="entry name" value="Metallophos"/>
    <property type="match status" value="1"/>
</dbReference>
<dbReference type="SMART" id="SM00156">
    <property type="entry name" value="PP2Ac"/>
    <property type="match status" value="1"/>
</dbReference>
<dbReference type="Gene3D" id="3.60.21.10">
    <property type="match status" value="1"/>
</dbReference>
<dbReference type="SUPFAM" id="SSF56300">
    <property type="entry name" value="Metallo-dependent phosphatases"/>
    <property type="match status" value="1"/>
</dbReference>
<dbReference type="PRINTS" id="PR00114">
    <property type="entry name" value="STPHPHTASE"/>
</dbReference>
<dbReference type="HOGENOM" id="CLU_004962_6_0_1"/>
<proteinExistence type="inferred from homology"/>
<dbReference type="PROSITE" id="PS00125">
    <property type="entry name" value="SER_THR_PHOSPHATASE"/>
    <property type="match status" value="1"/>
</dbReference>
<organism evidence="3 4">
    <name type="scientific">Nosema bombycis (strain CQ1 / CVCC 102059)</name>
    <name type="common">Microsporidian parasite</name>
    <name type="synonym">Pebrine of silkworm</name>
    <dbReference type="NCBI Taxonomy" id="578461"/>
    <lineage>
        <taxon>Eukaryota</taxon>
        <taxon>Fungi</taxon>
        <taxon>Fungi incertae sedis</taxon>
        <taxon>Microsporidia</taxon>
        <taxon>Nosematidae</taxon>
        <taxon>Nosema</taxon>
    </lineage>
</organism>
<dbReference type="GO" id="GO:0033192">
    <property type="term" value="F:calmodulin-dependent protein phosphatase activity"/>
    <property type="evidence" value="ECO:0007669"/>
    <property type="project" value="InterPro"/>
</dbReference>
<sequence length="527" mass="61010">MNINISDLQQPNKEYGNKEHLNKEYIKTTMKCDTVYSHLIDDLGIIDQEKNIIDHNIVKTHFENLGRLSCKQAMKILYDAMEILKNESNIIEIDKPSYVLGDIHGQYFDLINILSRIDLNKDTLVLLGDYVDRGYYSTEVYFYLLLLKCHFPKNIYLLRGNHESKIMTNKFTFKSECLDKYDLKIYELCLESFMTLPLAALIQKNVFCVHGGISKEAPTLKDINDLNRFCELKIEGAICDLLWSDPNPDFENGDSFVFNERRNCSYLYNYSDVLQFLKINNLKCILRGHEVAREGYCFYKPYGDTPSVITLFSAPNYCEFYKNKGAILKVEDGAFEIKTFKATTRPFILPNNMDGINWSFAFIGEKIAEFYIDLLKNIDFSNTEPENLDLEANKIEIEMIKAQNCVVALTLIRAERENMSEMNFDFVETISMNTIRNPTLQEYPYEEVSNYDEPNLSLTKEKANDKGVSMSISESLKPTISKEAEEKSINEIIHNSVIEIDTTTDNATVNIKDKKQGERSYLSWCFY</sequence>
<feature type="domain" description="Serine/threonine specific protein phosphatases" evidence="2">
    <location>
        <begin position="158"/>
        <end position="163"/>
    </location>
</feature>
<dbReference type="PANTHER" id="PTHR45673">
    <property type="entry name" value="SERINE/THREONINE-PROTEIN PHOSPHATASE 2B CATALYTIC SUBUNIT 1-RELATED"/>
    <property type="match status" value="1"/>
</dbReference>
<protein>
    <recommendedName>
        <fullName evidence="1">Serine/threonine-protein phosphatase</fullName>
        <ecNumber evidence="1">3.1.3.16</ecNumber>
    </recommendedName>
</protein>
<dbReference type="STRING" id="578461.R0MKW6"/>
<comment type="catalytic activity">
    <reaction evidence="1">
        <text>O-phospho-L-threonyl-[protein] + H2O = L-threonyl-[protein] + phosphate</text>
        <dbReference type="Rhea" id="RHEA:47004"/>
        <dbReference type="Rhea" id="RHEA-COMP:11060"/>
        <dbReference type="Rhea" id="RHEA-COMP:11605"/>
        <dbReference type="ChEBI" id="CHEBI:15377"/>
        <dbReference type="ChEBI" id="CHEBI:30013"/>
        <dbReference type="ChEBI" id="CHEBI:43474"/>
        <dbReference type="ChEBI" id="CHEBI:61977"/>
        <dbReference type="EC" id="3.1.3.16"/>
    </reaction>
</comment>
<comment type="similarity">
    <text evidence="1">Belongs to the PPP phosphatase family.</text>
</comment>
<dbReference type="VEuPathDB" id="MicrosporidiaDB:NBO_13g0042"/>
<name>R0MKW6_NOSB1</name>
<evidence type="ECO:0000256" key="1">
    <source>
        <dbReference type="RuleBase" id="RU004273"/>
    </source>
</evidence>
<keyword evidence="4" id="KW-1185">Reference proteome</keyword>
<reference evidence="3 4" key="1">
    <citation type="journal article" date="2013" name="BMC Genomics">
        <title>Comparative genomics of parasitic silkworm microsporidia reveal an association between genome expansion and host adaptation.</title>
        <authorList>
            <person name="Pan G."/>
            <person name="Xu J."/>
            <person name="Li T."/>
            <person name="Xia Q."/>
            <person name="Liu S.L."/>
            <person name="Zhang G."/>
            <person name="Li S."/>
            <person name="Li C."/>
            <person name="Liu H."/>
            <person name="Yang L."/>
            <person name="Liu T."/>
            <person name="Zhang X."/>
            <person name="Wu Z."/>
            <person name="Fan W."/>
            <person name="Dang X."/>
            <person name="Xiang H."/>
            <person name="Tao M."/>
            <person name="Li Y."/>
            <person name="Hu J."/>
            <person name="Li Z."/>
            <person name="Lin L."/>
            <person name="Luo J."/>
            <person name="Geng L."/>
            <person name="Wang L."/>
            <person name="Long M."/>
            <person name="Wan Y."/>
            <person name="He N."/>
            <person name="Zhang Z."/>
            <person name="Lu C."/>
            <person name="Keeling P.J."/>
            <person name="Wang J."/>
            <person name="Xiang Z."/>
            <person name="Zhou Z."/>
        </authorList>
    </citation>
    <scope>NUCLEOTIDE SEQUENCE [LARGE SCALE GENOMIC DNA]</scope>
    <source>
        <strain evidence="4">CQ1 / CVCC 102059</strain>
    </source>
</reference>
<dbReference type="InterPro" id="IPR006186">
    <property type="entry name" value="Ser/Thr-sp_prot-phosphatase"/>
</dbReference>
<dbReference type="EC" id="3.1.3.16" evidence="1"/>
<accession>R0MKW6</accession>
<dbReference type="OMA" id="VVERSIM"/>
<dbReference type="InterPro" id="IPR004843">
    <property type="entry name" value="Calcineurin-like_PHP"/>
</dbReference>
<dbReference type="OrthoDB" id="5593063at2759"/>
<evidence type="ECO:0000313" key="4">
    <source>
        <dbReference type="Proteomes" id="UP000016927"/>
    </source>
</evidence>
<dbReference type="InterPro" id="IPR029052">
    <property type="entry name" value="Metallo-depent_PP-like"/>
</dbReference>
<dbReference type="GO" id="GO:0097720">
    <property type="term" value="P:calcineurin-mediated signaling"/>
    <property type="evidence" value="ECO:0007669"/>
    <property type="project" value="InterPro"/>
</dbReference>
<dbReference type="Proteomes" id="UP000016927">
    <property type="component" value="Unassembled WGS sequence"/>
</dbReference>
<dbReference type="EMBL" id="KB908921">
    <property type="protein sequence ID" value="EOB14865.1"/>
    <property type="molecule type" value="Genomic_DNA"/>
</dbReference>
<dbReference type="AlphaFoldDB" id="R0MKW6"/>
<dbReference type="InterPro" id="IPR043360">
    <property type="entry name" value="PP2B"/>
</dbReference>
<keyword evidence="1" id="KW-0378">Hydrolase</keyword>
<gene>
    <name evidence="3" type="primary">PP2B1</name>
    <name evidence="3" type="ORF">NBO_13g0042</name>
</gene>
<evidence type="ECO:0000259" key="2">
    <source>
        <dbReference type="PROSITE" id="PS00125"/>
    </source>
</evidence>
<evidence type="ECO:0000313" key="3">
    <source>
        <dbReference type="EMBL" id="EOB14865.1"/>
    </source>
</evidence>